<dbReference type="PANTHER" id="PTHR22604:SF105">
    <property type="entry name" value="TRANS-1,2-DIHYDROBENZENE-1,2-DIOL DEHYDROGENASE"/>
    <property type="match status" value="1"/>
</dbReference>
<reference evidence="13" key="1">
    <citation type="journal article" date="2021" name="Genome Biol. Evol.">
        <title>A High-Quality Reference Genome for a Parasitic Bivalve with Doubly Uniparental Inheritance (Bivalvia: Unionida).</title>
        <authorList>
            <person name="Smith C.H."/>
        </authorList>
    </citation>
    <scope>NUCLEOTIDE SEQUENCE</scope>
    <source>
        <strain evidence="13">CHS0354</strain>
    </source>
</reference>
<feature type="domain" description="Gfo/Idh/MocA-like oxidoreductase N-terminal" evidence="11">
    <location>
        <begin position="4"/>
        <end position="122"/>
    </location>
</feature>
<protein>
    <recommendedName>
        <fullName evidence="5">Trans-1,2-dihydrobenzene-1,2-diol dehydrogenase</fullName>
        <ecNumber evidence="4">1.1.1.179</ecNumber>
        <ecNumber evidence="3">1.3.1.20</ecNumber>
    </recommendedName>
    <alternativeName>
        <fullName evidence="8">D-xylose 1-dehydrogenase</fullName>
    </alternativeName>
    <alternativeName>
        <fullName evidence="7">D-xylose-NADP dehydrogenase</fullName>
    </alternativeName>
    <alternativeName>
        <fullName evidence="6">Dimeric dihydrodiol dehydrogenase</fullName>
    </alternativeName>
</protein>
<dbReference type="Proteomes" id="UP001195483">
    <property type="component" value="Unassembled WGS sequence"/>
</dbReference>
<accession>A0AAE0S8U0</accession>
<name>A0AAE0S8U0_9BIVA</name>
<proteinExistence type="inferred from homology"/>
<evidence type="ECO:0000259" key="11">
    <source>
        <dbReference type="Pfam" id="PF01408"/>
    </source>
</evidence>
<organism evidence="13 14">
    <name type="scientific">Potamilus streckersoni</name>
    <dbReference type="NCBI Taxonomy" id="2493646"/>
    <lineage>
        <taxon>Eukaryota</taxon>
        <taxon>Metazoa</taxon>
        <taxon>Spiralia</taxon>
        <taxon>Lophotrochozoa</taxon>
        <taxon>Mollusca</taxon>
        <taxon>Bivalvia</taxon>
        <taxon>Autobranchia</taxon>
        <taxon>Heteroconchia</taxon>
        <taxon>Palaeoheterodonta</taxon>
        <taxon>Unionida</taxon>
        <taxon>Unionoidea</taxon>
        <taxon>Unionidae</taxon>
        <taxon>Ambleminae</taxon>
        <taxon>Lampsilini</taxon>
        <taxon>Potamilus</taxon>
    </lineage>
</organism>
<dbReference type="EMBL" id="JAEAOA010001725">
    <property type="protein sequence ID" value="KAK3587367.1"/>
    <property type="molecule type" value="Genomic_DNA"/>
</dbReference>
<dbReference type="Gene3D" id="3.40.50.720">
    <property type="entry name" value="NAD(P)-binding Rossmann-like Domain"/>
    <property type="match status" value="1"/>
</dbReference>
<dbReference type="AlphaFoldDB" id="A0AAE0S8U0"/>
<evidence type="ECO:0000256" key="5">
    <source>
        <dbReference type="ARBA" id="ARBA00040603"/>
    </source>
</evidence>
<evidence type="ECO:0000256" key="4">
    <source>
        <dbReference type="ARBA" id="ARBA00038984"/>
    </source>
</evidence>
<comment type="similarity">
    <text evidence="1">Belongs to the Gfo/Idh/MocA family.</text>
</comment>
<dbReference type="EC" id="1.3.1.20" evidence="3"/>
<dbReference type="InterPro" id="IPR036291">
    <property type="entry name" value="NAD(P)-bd_dom_sf"/>
</dbReference>
<evidence type="ECO:0000259" key="12">
    <source>
        <dbReference type="Pfam" id="PF22725"/>
    </source>
</evidence>
<dbReference type="GO" id="GO:0047115">
    <property type="term" value="F:trans-1,2-dihydrobenzene-1,2-diol dehydrogenase activity"/>
    <property type="evidence" value="ECO:0007669"/>
    <property type="project" value="UniProtKB-EC"/>
</dbReference>
<comment type="caution">
    <text evidence="13">The sequence shown here is derived from an EMBL/GenBank/DDBJ whole genome shotgun (WGS) entry which is preliminary data.</text>
</comment>
<evidence type="ECO:0000256" key="2">
    <source>
        <dbReference type="ARBA" id="ARBA00023002"/>
    </source>
</evidence>
<dbReference type="PANTHER" id="PTHR22604">
    <property type="entry name" value="OXIDOREDUCTASES"/>
    <property type="match status" value="1"/>
</dbReference>
<keyword evidence="2" id="KW-0560">Oxidoreductase</keyword>
<evidence type="ECO:0000313" key="13">
    <source>
        <dbReference type="EMBL" id="KAK3587367.1"/>
    </source>
</evidence>
<dbReference type="SUPFAM" id="SSF55347">
    <property type="entry name" value="Glyceraldehyde-3-phosphate dehydrogenase-like, C-terminal domain"/>
    <property type="match status" value="1"/>
</dbReference>
<reference evidence="13" key="3">
    <citation type="submission" date="2023-05" db="EMBL/GenBank/DDBJ databases">
        <authorList>
            <person name="Smith C.H."/>
        </authorList>
    </citation>
    <scope>NUCLEOTIDE SEQUENCE</scope>
    <source>
        <strain evidence="13">CHS0354</strain>
        <tissue evidence="13">Mantle</tissue>
    </source>
</reference>
<comment type="catalytic activity">
    <reaction evidence="10">
        <text>D-xylose + NADP(+) = D-xylono-1,5-lactone + NADPH + H(+)</text>
        <dbReference type="Rhea" id="RHEA:22000"/>
        <dbReference type="ChEBI" id="CHEBI:15378"/>
        <dbReference type="ChEBI" id="CHEBI:15867"/>
        <dbReference type="ChEBI" id="CHEBI:53455"/>
        <dbReference type="ChEBI" id="CHEBI:57783"/>
        <dbReference type="ChEBI" id="CHEBI:58349"/>
        <dbReference type="EC" id="1.1.1.179"/>
    </reaction>
</comment>
<evidence type="ECO:0000256" key="1">
    <source>
        <dbReference type="ARBA" id="ARBA00010928"/>
    </source>
</evidence>
<dbReference type="Pfam" id="PF01408">
    <property type="entry name" value="GFO_IDH_MocA"/>
    <property type="match status" value="1"/>
</dbReference>
<evidence type="ECO:0000256" key="3">
    <source>
        <dbReference type="ARBA" id="ARBA00038853"/>
    </source>
</evidence>
<evidence type="ECO:0000313" key="14">
    <source>
        <dbReference type="Proteomes" id="UP001195483"/>
    </source>
</evidence>
<dbReference type="InterPro" id="IPR050984">
    <property type="entry name" value="Gfo/Idh/MocA_domain"/>
</dbReference>
<feature type="domain" description="GFO/IDH/MocA-like oxidoreductase" evidence="12">
    <location>
        <begin position="133"/>
        <end position="250"/>
    </location>
</feature>
<evidence type="ECO:0000256" key="9">
    <source>
        <dbReference type="ARBA" id="ARBA00047423"/>
    </source>
</evidence>
<evidence type="ECO:0000256" key="7">
    <source>
        <dbReference type="ARBA" id="ARBA00042988"/>
    </source>
</evidence>
<comment type="catalytic activity">
    <reaction evidence="9">
        <text>(1R,2R)-1,2-dihydrobenzene-1,2-diol + NADP(+) = catechol + NADPH + H(+)</text>
        <dbReference type="Rhea" id="RHEA:16729"/>
        <dbReference type="ChEBI" id="CHEBI:10702"/>
        <dbReference type="ChEBI" id="CHEBI:15378"/>
        <dbReference type="ChEBI" id="CHEBI:18135"/>
        <dbReference type="ChEBI" id="CHEBI:57783"/>
        <dbReference type="ChEBI" id="CHEBI:58349"/>
        <dbReference type="EC" id="1.3.1.20"/>
    </reaction>
</comment>
<dbReference type="Pfam" id="PF22725">
    <property type="entry name" value="GFO_IDH_MocA_C3"/>
    <property type="match status" value="1"/>
</dbReference>
<dbReference type="Gene3D" id="3.30.360.10">
    <property type="entry name" value="Dihydrodipicolinate Reductase, domain 2"/>
    <property type="match status" value="1"/>
</dbReference>
<dbReference type="SUPFAM" id="SSF51735">
    <property type="entry name" value="NAD(P)-binding Rossmann-fold domains"/>
    <property type="match status" value="1"/>
</dbReference>
<dbReference type="GO" id="GO:0047837">
    <property type="term" value="F:D-xylose 1-dehydrogenase (NADP+) activity"/>
    <property type="evidence" value="ECO:0007669"/>
    <property type="project" value="UniProtKB-EC"/>
</dbReference>
<evidence type="ECO:0000256" key="6">
    <source>
        <dbReference type="ARBA" id="ARBA00042926"/>
    </source>
</evidence>
<sequence>MATRWGCIGAGKISNDFFIAIRLVLPKEDHQLVAVAARDQKRAQEFADKHGFCKAYGSYEEVASDPDVEVVYIATLHNSHAELSLMMLNAGKHVVCEKPMAINSKQQQQVLSLAQEKKLFFMEATWSRFFPGYEQIRKELANGTLGTVKLVQTRFCIPIFSVPRVNTLELAGGGLLDIGIYGVQFACLVFGDEKPEKITAEGFITPEGVDECGAIILKYSGNRMASLLYHTNAGEGDNTASILGQKGKIEVEAPFWCPNKVTTPTGDYEFSLPDDKGFNFRNSAGLAFEAKCARECIQNGCTECPLISHRQSQLIMEIMDEARRQMGVVYPEEKL</sequence>
<evidence type="ECO:0000256" key="8">
    <source>
        <dbReference type="ARBA" id="ARBA00043025"/>
    </source>
</evidence>
<keyword evidence="14" id="KW-1185">Reference proteome</keyword>
<dbReference type="GO" id="GO:0000166">
    <property type="term" value="F:nucleotide binding"/>
    <property type="evidence" value="ECO:0007669"/>
    <property type="project" value="InterPro"/>
</dbReference>
<dbReference type="InterPro" id="IPR000683">
    <property type="entry name" value="Gfo/Idh/MocA-like_OxRdtase_N"/>
</dbReference>
<dbReference type="InterPro" id="IPR055170">
    <property type="entry name" value="GFO_IDH_MocA-like_dom"/>
</dbReference>
<reference evidence="13" key="2">
    <citation type="journal article" date="2021" name="Genome Biol. Evol.">
        <title>Developing a high-quality reference genome for a parasitic bivalve with doubly uniparental inheritance (Bivalvia: Unionida).</title>
        <authorList>
            <person name="Smith C.H."/>
        </authorList>
    </citation>
    <scope>NUCLEOTIDE SEQUENCE</scope>
    <source>
        <strain evidence="13">CHS0354</strain>
        <tissue evidence="13">Mantle</tissue>
    </source>
</reference>
<gene>
    <name evidence="13" type="ORF">CHS0354_028736</name>
</gene>
<dbReference type="EC" id="1.1.1.179" evidence="4"/>
<evidence type="ECO:0000256" key="10">
    <source>
        <dbReference type="ARBA" id="ARBA00049233"/>
    </source>
</evidence>